<comment type="caution">
    <text evidence="2">The sequence shown here is derived from an EMBL/GenBank/DDBJ whole genome shotgun (WGS) entry which is preliminary data.</text>
</comment>
<dbReference type="AlphaFoldDB" id="A0A8J4FRR7"/>
<organism evidence="2 3">
    <name type="scientific">Volvox reticuliferus</name>
    <dbReference type="NCBI Taxonomy" id="1737510"/>
    <lineage>
        <taxon>Eukaryota</taxon>
        <taxon>Viridiplantae</taxon>
        <taxon>Chlorophyta</taxon>
        <taxon>core chlorophytes</taxon>
        <taxon>Chlorophyceae</taxon>
        <taxon>CS clade</taxon>
        <taxon>Chlamydomonadales</taxon>
        <taxon>Volvocaceae</taxon>
        <taxon>Volvox</taxon>
    </lineage>
</organism>
<feature type="region of interest" description="Disordered" evidence="1">
    <location>
        <begin position="73"/>
        <end position="189"/>
    </location>
</feature>
<dbReference type="OrthoDB" id="560311at2759"/>
<evidence type="ECO:0000256" key="1">
    <source>
        <dbReference type="SAM" id="MobiDB-lite"/>
    </source>
</evidence>
<feature type="compositionally biased region" description="Acidic residues" evidence="1">
    <location>
        <begin position="144"/>
        <end position="157"/>
    </location>
</feature>
<sequence length="207" mass="21784">MSGSVEAPGSVNQLQRMLQQPLAVPVPPASIDADLARCFSAGSDGPEIKPLQLGMEASEDNMDLAEKAWLTAPLPSPMLHAGKPKQRRQRDDDDDVGACGGRKEQRRESGGRGHGRGPPCPGASTGWWGMRQAASNRRCTREDAQEEDDFTEGEEASGETSASSSNMASSSRVSSSTGSSGGHAHLPVQRSSWGTRGVMAAGTCCFL</sequence>
<name>A0A8J4FRR7_9CHLO</name>
<accession>A0A8J4FRR7</accession>
<proteinExistence type="predicted"/>
<gene>
    <name evidence="2" type="ORF">Vretifemale_10729</name>
</gene>
<evidence type="ECO:0000313" key="3">
    <source>
        <dbReference type="Proteomes" id="UP000747110"/>
    </source>
</evidence>
<feature type="compositionally biased region" description="Basic and acidic residues" evidence="1">
    <location>
        <begin position="101"/>
        <end position="111"/>
    </location>
</feature>
<keyword evidence="3" id="KW-1185">Reference proteome</keyword>
<protein>
    <submittedName>
        <fullName evidence="2">Uncharacterized protein</fullName>
    </submittedName>
</protein>
<feature type="compositionally biased region" description="Low complexity" evidence="1">
    <location>
        <begin position="158"/>
        <end position="178"/>
    </location>
</feature>
<dbReference type="EMBL" id="BNCP01000022">
    <property type="protein sequence ID" value="GIL81713.1"/>
    <property type="molecule type" value="Genomic_DNA"/>
</dbReference>
<dbReference type="Proteomes" id="UP000747110">
    <property type="component" value="Unassembled WGS sequence"/>
</dbReference>
<evidence type="ECO:0000313" key="2">
    <source>
        <dbReference type="EMBL" id="GIL81713.1"/>
    </source>
</evidence>
<reference evidence="2" key="1">
    <citation type="journal article" date="2021" name="Proc. Natl. Acad. Sci. U.S.A.">
        <title>Three genomes in the algal genus Volvox reveal the fate of a haploid sex-determining region after a transition to homothallism.</title>
        <authorList>
            <person name="Yamamoto K."/>
            <person name="Hamaji T."/>
            <person name="Kawai-Toyooka H."/>
            <person name="Matsuzaki R."/>
            <person name="Takahashi F."/>
            <person name="Nishimura Y."/>
            <person name="Kawachi M."/>
            <person name="Noguchi H."/>
            <person name="Minakuchi Y."/>
            <person name="Umen J.G."/>
            <person name="Toyoda A."/>
            <person name="Nozaki H."/>
        </authorList>
    </citation>
    <scope>NUCLEOTIDE SEQUENCE</scope>
    <source>
        <strain evidence="2">NIES-3786</strain>
    </source>
</reference>